<dbReference type="Pfam" id="PF03435">
    <property type="entry name" value="Sacchrp_dh_NADP"/>
    <property type="match status" value="1"/>
</dbReference>
<gene>
    <name evidence="2" type="ORF">TUM19329_03160</name>
</gene>
<organism evidence="2 3">
    <name type="scientific">Legionella antarctica</name>
    <dbReference type="NCBI Taxonomy" id="2708020"/>
    <lineage>
        <taxon>Bacteria</taxon>
        <taxon>Pseudomonadati</taxon>
        <taxon>Pseudomonadota</taxon>
        <taxon>Gammaproteobacteria</taxon>
        <taxon>Legionellales</taxon>
        <taxon>Legionellaceae</taxon>
        <taxon>Legionella</taxon>
    </lineage>
</organism>
<evidence type="ECO:0000313" key="3">
    <source>
        <dbReference type="Proteomes" id="UP000502894"/>
    </source>
</evidence>
<sequence length="362" mass="39417">MNNKNNFLIYGSYGYTGNLIAELSLKQGLHPVLGGRNKEKLAQQANALNLDYRAFDMNHLEETKRVLQEFIAVIHCAGPFQHTYKKMVQACLASHTHYLDITGEVLVIEQLMAINEQAKAAGVMVLPGAGFDVVPSDCLASYLKSRLPDASELVLAIGTLNNGKNSGAGVSRGTARTMLEGIAAGTMIRDKGILKTRPLSWKTRTFDFGSSTSLLCTTVSWGDLASGWWSTGIPHIETYMSLPKKMIRLNKLINSVKGLFNWSPVKRYVAYKINQLPAGPTVEERENSIVKIYGEVTNGAGKKIAALITTPNGYKFTALTAVTIMEKIIAGKAPAGFQTPSSAYTQNLVMEIPGVTRVDITD</sequence>
<dbReference type="Proteomes" id="UP000502894">
    <property type="component" value="Chromosome"/>
</dbReference>
<dbReference type="AlphaFoldDB" id="A0A6F8SZY2"/>
<accession>A0A6F8SZY2</accession>
<evidence type="ECO:0000313" key="2">
    <source>
        <dbReference type="EMBL" id="BCA93955.1"/>
    </source>
</evidence>
<protein>
    <submittedName>
        <fullName evidence="2">Saccharopine dehydrogenase</fullName>
    </submittedName>
</protein>
<dbReference type="KEGG" id="lant:TUM19329_03160"/>
<evidence type="ECO:0000259" key="1">
    <source>
        <dbReference type="Pfam" id="PF03435"/>
    </source>
</evidence>
<name>A0A6F8SZY2_9GAMM</name>
<dbReference type="PANTHER" id="PTHR43781:SF1">
    <property type="entry name" value="SACCHAROPINE DEHYDROGENASE"/>
    <property type="match status" value="1"/>
</dbReference>
<dbReference type="InterPro" id="IPR036291">
    <property type="entry name" value="NAD(P)-bd_dom_sf"/>
</dbReference>
<dbReference type="Gene3D" id="3.40.50.720">
    <property type="entry name" value="NAD(P)-binding Rossmann-like Domain"/>
    <property type="match status" value="1"/>
</dbReference>
<dbReference type="SUPFAM" id="SSF51735">
    <property type="entry name" value="NAD(P)-binding Rossmann-fold domains"/>
    <property type="match status" value="1"/>
</dbReference>
<dbReference type="EMBL" id="AP022839">
    <property type="protein sequence ID" value="BCA93955.1"/>
    <property type="molecule type" value="Genomic_DNA"/>
</dbReference>
<proteinExistence type="predicted"/>
<reference evidence="2" key="1">
    <citation type="journal article" date="2020" name="Microbiol. Resour. Announc.">
        <title>Complete Genome Sequence of Novel Psychrotolerant Legionella Strain TUM19329, Isolated from Antarctic Lake Sediment.</title>
        <authorList>
            <person name="Shimada S."/>
            <person name="Nakai R."/>
            <person name="Aoki K."/>
            <person name="Shimoeda N."/>
            <person name="Ohno G."/>
            <person name="Miyazaki Y."/>
            <person name="Kudoh S."/>
            <person name="Imura S."/>
            <person name="Watanabe K."/>
            <person name="Ishii Y."/>
            <person name="Tateda K."/>
        </authorList>
    </citation>
    <scope>NUCLEOTIDE SEQUENCE [LARGE SCALE GENOMIC DNA]</scope>
    <source>
        <strain evidence="2">TUM19329</strain>
    </source>
</reference>
<dbReference type="InterPro" id="IPR005097">
    <property type="entry name" value="Sacchrp_dh_NADP-bd"/>
</dbReference>
<feature type="domain" description="Saccharopine dehydrogenase NADP binding" evidence="1">
    <location>
        <begin position="8"/>
        <end position="126"/>
    </location>
</feature>
<dbReference type="RefSeq" id="WP_173235882.1">
    <property type="nucleotide sequence ID" value="NZ_AP022839.1"/>
</dbReference>
<keyword evidence="3" id="KW-1185">Reference proteome</keyword>
<dbReference type="PANTHER" id="PTHR43781">
    <property type="entry name" value="SACCHAROPINE DEHYDROGENASE"/>
    <property type="match status" value="1"/>
</dbReference>